<dbReference type="GO" id="GO:0000978">
    <property type="term" value="F:RNA polymerase II cis-regulatory region sequence-specific DNA binding"/>
    <property type="evidence" value="ECO:0007669"/>
    <property type="project" value="TreeGrafter"/>
</dbReference>
<comment type="subcellular location">
    <subcellularLocation>
        <location evidence="1">Nucleus</location>
    </subcellularLocation>
</comment>
<feature type="compositionally biased region" description="Polar residues" evidence="8">
    <location>
        <begin position="143"/>
        <end position="152"/>
    </location>
</feature>
<sequence length="172" mass="18718">MGQGRVNQLGGVFINGRPLPPHIRMKIIEMATLGVKPCHISRQLKVSHGAVSKILNRYAETGSILPGQIGGNPRSRLSIQSVEKHILVIKEENPEISAADIRHGLIEQGICSKTNAPTVSSINRHLRSRGLNRSRDDTPSLPIPTSTGNNENPMALKPRLNHSIENILGNVV</sequence>
<evidence type="ECO:0000256" key="4">
    <source>
        <dbReference type="ARBA" id="ARBA00023015"/>
    </source>
</evidence>
<feature type="region of interest" description="Disordered" evidence="8">
    <location>
        <begin position="126"/>
        <end position="156"/>
    </location>
</feature>
<evidence type="ECO:0000256" key="7">
    <source>
        <dbReference type="ARBA" id="ARBA00023242"/>
    </source>
</evidence>
<evidence type="ECO:0000259" key="9">
    <source>
        <dbReference type="PROSITE" id="PS51057"/>
    </source>
</evidence>
<dbReference type="InterPro" id="IPR043565">
    <property type="entry name" value="PAX_fam"/>
</dbReference>
<dbReference type="PRINTS" id="PR00027">
    <property type="entry name" value="PAIREDBOX"/>
</dbReference>
<reference evidence="11" key="1">
    <citation type="submission" date="2022-11" db="UniProtKB">
        <authorList>
            <consortium name="WormBaseParasite"/>
        </authorList>
    </citation>
    <scope>IDENTIFICATION</scope>
</reference>
<dbReference type="PANTHER" id="PTHR45636">
    <property type="entry name" value="PAIRED BOX PROTEIN PAX-6-RELATED-RELATED"/>
    <property type="match status" value="1"/>
</dbReference>
<feature type="domain" description="Paired" evidence="9">
    <location>
        <begin position="2"/>
        <end position="129"/>
    </location>
</feature>
<keyword evidence="7" id="KW-0539">Nucleus</keyword>
<dbReference type="PANTHER" id="PTHR45636:SF49">
    <property type="entry name" value="PAIRED BOX PROTEIN 3 HOMOLOG"/>
    <property type="match status" value="1"/>
</dbReference>
<organism evidence="10 11">
    <name type="scientific">Acrobeloides nanus</name>
    <dbReference type="NCBI Taxonomy" id="290746"/>
    <lineage>
        <taxon>Eukaryota</taxon>
        <taxon>Metazoa</taxon>
        <taxon>Ecdysozoa</taxon>
        <taxon>Nematoda</taxon>
        <taxon>Chromadorea</taxon>
        <taxon>Rhabditida</taxon>
        <taxon>Tylenchina</taxon>
        <taxon>Cephalobomorpha</taxon>
        <taxon>Cephaloboidea</taxon>
        <taxon>Cephalobidae</taxon>
        <taxon>Acrobeloides</taxon>
    </lineage>
</organism>
<evidence type="ECO:0000313" key="11">
    <source>
        <dbReference type="WBParaSite" id="ACRNAN_scaffold11721.g20312.t1"/>
    </source>
</evidence>
<dbReference type="InterPro" id="IPR036388">
    <property type="entry name" value="WH-like_DNA-bd_sf"/>
</dbReference>
<keyword evidence="4" id="KW-0805">Transcription regulation</keyword>
<evidence type="ECO:0000256" key="3">
    <source>
        <dbReference type="ARBA" id="ARBA00022724"/>
    </source>
</evidence>
<protein>
    <submittedName>
        <fullName evidence="11">Paired domain-containing protein</fullName>
    </submittedName>
</protein>
<dbReference type="GO" id="GO:0000981">
    <property type="term" value="F:DNA-binding transcription factor activity, RNA polymerase II-specific"/>
    <property type="evidence" value="ECO:0007669"/>
    <property type="project" value="TreeGrafter"/>
</dbReference>
<dbReference type="PROSITE" id="PS51057">
    <property type="entry name" value="PAIRED_2"/>
    <property type="match status" value="1"/>
</dbReference>
<keyword evidence="10" id="KW-1185">Reference proteome</keyword>
<dbReference type="InterPro" id="IPR009057">
    <property type="entry name" value="Homeodomain-like_sf"/>
</dbReference>
<evidence type="ECO:0000256" key="8">
    <source>
        <dbReference type="SAM" id="MobiDB-lite"/>
    </source>
</evidence>
<dbReference type="Gene3D" id="1.10.10.10">
    <property type="entry name" value="Winged helix-like DNA-binding domain superfamily/Winged helix DNA-binding domain"/>
    <property type="match status" value="2"/>
</dbReference>
<dbReference type="Proteomes" id="UP000887540">
    <property type="component" value="Unplaced"/>
</dbReference>
<evidence type="ECO:0000256" key="1">
    <source>
        <dbReference type="ARBA" id="ARBA00004123"/>
    </source>
</evidence>
<dbReference type="Pfam" id="PF00292">
    <property type="entry name" value="PAX"/>
    <property type="match status" value="1"/>
</dbReference>
<dbReference type="SUPFAM" id="SSF46689">
    <property type="entry name" value="Homeodomain-like"/>
    <property type="match status" value="1"/>
</dbReference>
<dbReference type="SMART" id="SM00351">
    <property type="entry name" value="PAX"/>
    <property type="match status" value="1"/>
</dbReference>
<evidence type="ECO:0000256" key="2">
    <source>
        <dbReference type="ARBA" id="ARBA00022473"/>
    </source>
</evidence>
<dbReference type="WBParaSite" id="ACRNAN_scaffold11721.g20312.t1">
    <property type="protein sequence ID" value="ACRNAN_scaffold11721.g20312.t1"/>
    <property type="gene ID" value="ACRNAN_scaffold11721.g20312"/>
</dbReference>
<dbReference type="GO" id="GO:0005634">
    <property type="term" value="C:nucleus"/>
    <property type="evidence" value="ECO:0007669"/>
    <property type="project" value="UniProtKB-SubCell"/>
</dbReference>
<evidence type="ECO:0000256" key="5">
    <source>
        <dbReference type="ARBA" id="ARBA00023125"/>
    </source>
</evidence>
<dbReference type="InterPro" id="IPR001523">
    <property type="entry name" value="Paired_dom"/>
</dbReference>
<keyword evidence="3" id="KW-0563">Paired box</keyword>
<keyword evidence="2" id="KW-0217">Developmental protein</keyword>
<proteinExistence type="predicted"/>
<accession>A0A914CLS5</accession>
<evidence type="ECO:0000313" key="10">
    <source>
        <dbReference type="Proteomes" id="UP000887540"/>
    </source>
</evidence>
<keyword evidence="5" id="KW-0238">DNA-binding</keyword>
<name>A0A914CLS5_9BILA</name>
<evidence type="ECO:0000256" key="6">
    <source>
        <dbReference type="ARBA" id="ARBA00023163"/>
    </source>
</evidence>
<dbReference type="AlphaFoldDB" id="A0A914CLS5"/>
<keyword evidence="6" id="KW-0804">Transcription</keyword>